<feature type="disulfide bond" evidence="5">
    <location>
        <begin position="261"/>
        <end position="274"/>
    </location>
</feature>
<feature type="active site" description="Nucleophile" evidence="4">
    <location>
        <position position="73"/>
    </location>
</feature>
<dbReference type="OrthoDB" id="6509975at2759"/>
<keyword evidence="7" id="KW-1185">Reference proteome</keyword>
<dbReference type="Gene3D" id="3.40.50.1240">
    <property type="entry name" value="Phosphoglycerate mutase-like"/>
    <property type="match status" value="1"/>
</dbReference>
<dbReference type="PANTHER" id="PTHR20963:SF18">
    <property type="entry name" value="ACID PHOSPHATASE PHO11-RELATED"/>
    <property type="match status" value="1"/>
</dbReference>
<dbReference type="GO" id="GO:0009277">
    <property type="term" value="C:fungal-type cell wall"/>
    <property type="evidence" value="ECO:0007669"/>
    <property type="project" value="TreeGrafter"/>
</dbReference>
<dbReference type="PIRSF" id="PIRSF000894">
    <property type="entry name" value="Acid_phosphatase"/>
    <property type="match status" value="1"/>
</dbReference>
<protein>
    <submittedName>
        <fullName evidence="6">Phosphoglycerate mutase-like protein</fullName>
    </submittedName>
</protein>
<evidence type="ECO:0000313" key="6">
    <source>
        <dbReference type="EMBL" id="ODV78863.1"/>
    </source>
</evidence>
<dbReference type="STRING" id="984487.A0A1E4SH77"/>
<gene>
    <name evidence="6" type="ORF">CANTADRAFT_26000</name>
</gene>
<evidence type="ECO:0000256" key="2">
    <source>
        <dbReference type="ARBA" id="ARBA00022801"/>
    </source>
</evidence>
<dbReference type="SUPFAM" id="SSF53254">
    <property type="entry name" value="Phosphoglycerate mutase-like"/>
    <property type="match status" value="1"/>
</dbReference>
<name>A0A1E4SH77_9ASCO</name>
<dbReference type="EMBL" id="KV453912">
    <property type="protein sequence ID" value="ODV78863.1"/>
    <property type="molecule type" value="Genomic_DNA"/>
</dbReference>
<evidence type="ECO:0000256" key="4">
    <source>
        <dbReference type="PIRSR" id="PIRSR000894-1"/>
    </source>
</evidence>
<dbReference type="GeneID" id="30981754"/>
<reference evidence="7" key="1">
    <citation type="submission" date="2016-05" db="EMBL/GenBank/DDBJ databases">
        <title>Comparative genomics of biotechnologically important yeasts.</title>
        <authorList>
            <consortium name="DOE Joint Genome Institute"/>
            <person name="Riley R."/>
            <person name="Haridas S."/>
            <person name="Wolfe K.H."/>
            <person name="Lopes M.R."/>
            <person name="Hittinger C.T."/>
            <person name="Goker M."/>
            <person name="Salamov A."/>
            <person name="Wisecaver J."/>
            <person name="Long T.M."/>
            <person name="Aerts A.L."/>
            <person name="Barry K."/>
            <person name="Choi C."/>
            <person name="Clum A."/>
            <person name="Coughlan A.Y."/>
            <person name="Deshpande S."/>
            <person name="Douglass A.P."/>
            <person name="Hanson S.J."/>
            <person name="Klenk H.-P."/>
            <person name="Labutti K."/>
            <person name="Lapidus A."/>
            <person name="Lindquist E."/>
            <person name="Lipzen A."/>
            <person name="Meier-Kolthoff J.P."/>
            <person name="Ohm R.A."/>
            <person name="Otillar R.P."/>
            <person name="Pangilinan J."/>
            <person name="Peng Y."/>
            <person name="Rokas A."/>
            <person name="Rosa C.A."/>
            <person name="Scheuner C."/>
            <person name="Sibirny A.A."/>
            <person name="Slot J.C."/>
            <person name="Stielow J.B."/>
            <person name="Sun H."/>
            <person name="Kurtzman C.P."/>
            <person name="Blackwell M."/>
            <person name="Grigoriev I.V."/>
            <person name="Jeffries T.W."/>
        </authorList>
    </citation>
    <scope>NUCLEOTIDE SEQUENCE [LARGE SCALE GENOMIC DNA]</scope>
    <source>
        <strain evidence="7">NRRL Y-17324</strain>
    </source>
</reference>
<keyword evidence="5" id="KW-1015">Disulfide bond</keyword>
<dbReference type="PROSITE" id="PS00778">
    <property type="entry name" value="HIS_ACID_PHOSPHAT_2"/>
    <property type="match status" value="1"/>
</dbReference>
<proteinExistence type="inferred from homology"/>
<feature type="disulfide bond" evidence="5">
    <location>
        <begin position="404"/>
        <end position="412"/>
    </location>
</feature>
<comment type="similarity">
    <text evidence="1">Belongs to the histidine acid phosphatase family.</text>
</comment>
<dbReference type="InterPro" id="IPR029033">
    <property type="entry name" value="His_PPase_superfam"/>
</dbReference>
<evidence type="ECO:0000256" key="5">
    <source>
        <dbReference type="PIRSR" id="PIRSR000894-2"/>
    </source>
</evidence>
<keyword evidence="3" id="KW-0325">Glycoprotein</keyword>
<dbReference type="GO" id="GO:0003993">
    <property type="term" value="F:acid phosphatase activity"/>
    <property type="evidence" value="ECO:0007669"/>
    <property type="project" value="TreeGrafter"/>
</dbReference>
<dbReference type="InterPro" id="IPR033379">
    <property type="entry name" value="Acid_Pase_AS"/>
</dbReference>
<evidence type="ECO:0000256" key="1">
    <source>
        <dbReference type="ARBA" id="ARBA00005375"/>
    </source>
</evidence>
<sequence length="462" mass="52223">MVAISKILNNGLLLVPQSVYESLATPEQASVEGYNIINFLGGSAPYKQRTGYGISTEIPRECKLHQVQLFSRHGERYPSKGDGVQFEKIMDQFHLYKQPFQGDLAFLNEYKYFVEDPGNYEQETSTTNSAGIFAGTTDELRHGAVFRTKYGGLFDTDKVLPIFTTNSRRCHQTSEFFARGFLGDEYTGAKVKYVIIDEDGKMGANSLTPRYGCPNFKDDVNKDMVSKYDKSYLDNILARWVAQNPGSDFTPQYVGSLFLWCAFEINVKGHSPFCNLFTNEEYIRESYRNDLENYYSIGPGNDFAKVVGSPMLESVLKILKDEHAENKIWLSFTHDTDLELLLTSLGLLNEKGDLPIDEVLFPNSNSAAELLPQGARIYIEKYGCGEANYVRFIINEAVFPIPKCSAGPGFSCEFKTFISIIEERLKGINYHNQCGLDSESPSALTFYWDYNKVNYNATLINQ</sequence>
<dbReference type="InterPro" id="IPR016274">
    <property type="entry name" value="Histidine_acid_Pase_euk"/>
</dbReference>
<dbReference type="Proteomes" id="UP000094285">
    <property type="component" value="Unassembled WGS sequence"/>
</dbReference>
<dbReference type="InterPro" id="IPR000560">
    <property type="entry name" value="His_Pase_clade-2"/>
</dbReference>
<organism evidence="6 7">
    <name type="scientific">Suhomyces tanzawaensis NRRL Y-17324</name>
    <dbReference type="NCBI Taxonomy" id="984487"/>
    <lineage>
        <taxon>Eukaryota</taxon>
        <taxon>Fungi</taxon>
        <taxon>Dikarya</taxon>
        <taxon>Ascomycota</taxon>
        <taxon>Saccharomycotina</taxon>
        <taxon>Pichiomycetes</taxon>
        <taxon>Debaryomycetaceae</taxon>
        <taxon>Suhomyces</taxon>
    </lineage>
</organism>
<evidence type="ECO:0000256" key="3">
    <source>
        <dbReference type="ARBA" id="ARBA00023180"/>
    </source>
</evidence>
<dbReference type="RefSeq" id="XP_020063985.1">
    <property type="nucleotide sequence ID" value="XM_020207617.1"/>
</dbReference>
<dbReference type="CDD" id="cd07061">
    <property type="entry name" value="HP_HAP_like"/>
    <property type="match status" value="1"/>
</dbReference>
<feature type="active site" description="Proton donor" evidence="4">
    <location>
        <position position="335"/>
    </location>
</feature>
<dbReference type="PANTHER" id="PTHR20963">
    <property type="entry name" value="MULTIPLE INOSITOL POLYPHOSPHATE PHOSPHATASE-RELATED"/>
    <property type="match status" value="1"/>
</dbReference>
<evidence type="ECO:0000313" key="7">
    <source>
        <dbReference type="Proteomes" id="UP000094285"/>
    </source>
</evidence>
<dbReference type="Pfam" id="PF00328">
    <property type="entry name" value="His_Phos_2"/>
    <property type="match status" value="1"/>
</dbReference>
<keyword evidence="2" id="KW-0378">Hydrolase</keyword>
<feature type="disulfide bond" evidence="5">
    <location>
        <begin position="62"/>
        <end position="384"/>
    </location>
</feature>
<accession>A0A1E4SH77</accession>
<dbReference type="AlphaFoldDB" id="A0A1E4SH77"/>